<dbReference type="EMBL" id="JACEIO010000008">
    <property type="protein sequence ID" value="MBA4536496.1"/>
    <property type="molecule type" value="Genomic_DNA"/>
</dbReference>
<reference evidence="4 5" key="1">
    <citation type="submission" date="2020-02" db="EMBL/GenBank/DDBJ databases">
        <title>Bacillus aquiflavi sp. nov., isolated from yellow water of strong flavor Chinese baijiu in Yibin region of China.</title>
        <authorList>
            <person name="Xie J."/>
        </authorList>
    </citation>
    <scope>NUCLEOTIDE SEQUENCE [LARGE SCALE GENOMIC DNA]</scope>
    <source>
        <strain evidence="4 5">3H-10</strain>
    </source>
</reference>
<evidence type="ECO:0000256" key="1">
    <source>
        <dbReference type="ARBA" id="ARBA00034117"/>
    </source>
</evidence>
<dbReference type="AlphaFoldDB" id="A0A6B3VYN3"/>
<evidence type="ECO:0000313" key="3">
    <source>
        <dbReference type="EMBL" id="MBA4536496.1"/>
    </source>
</evidence>
<dbReference type="Proteomes" id="UP000570010">
    <property type="component" value="Unassembled WGS sequence"/>
</dbReference>
<reference evidence="3 6" key="2">
    <citation type="submission" date="2020-07" db="EMBL/GenBank/DDBJ databases">
        <authorList>
            <person name="Feng H."/>
        </authorList>
    </citation>
    <scope>NUCLEOTIDE SEQUENCE [LARGE SCALE GENOMIC DNA]</scope>
    <source>
        <strain evidence="6">s-12</strain>
        <strain evidence="3">S-12</strain>
    </source>
</reference>
<evidence type="ECO:0000313" key="5">
    <source>
        <dbReference type="Proteomes" id="UP000472971"/>
    </source>
</evidence>
<organism evidence="4 5">
    <name type="scientific">Bacillus aquiflavi</name>
    <dbReference type="NCBI Taxonomy" id="2672567"/>
    <lineage>
        <taxon>Bacteria</taxon>
        <taxon>Bacillati</taxon>
        <taxon>Bacillota</taxon>
        <taxon>Bacilli</taxon>
        <taxon>Bacillales</taxon>
        <taxon>Bacillaceae</taxon>
        <taxon>Bacillus</taxon>
    </lineage>
</organism>
<dbReference type="Proteomes" id="UP000472971">
    <property type="component" value="Unassembled WGS sequence"/>
</dbReference>
<gene>
    <name evidence="4" type="ORF">G4D64_04830</name>
    <name evidence="3" type="ORF">H1Z61_04870</name>
</gene>
<sequence>MGLRVAMSEMHQQINDINKILQSKNNAAYRLLTAIETFSNDSLLKGRSYEVAKEYMRDVYLPLIKGIIRANEEIIEGNKFLISRFQAQVDPSPSAIIDTDKLHEMLLKINTFEGRLNSLKEDNFHLFKNVQEQIFETKKMVATIQRLYAFNSNNASLHMKAQSILANIEVGLHMISQGTWDDFAHSFKYKLTDMKWAKSIHNEWEYKNLTAEEEFDKHLQEEFGFGEEEVKLMNKLQEKLKERFPYASSEELDWYFTRLIGGFSYGGSESSSGDHFKWNATAGDPYTVLPQFRFDEKDFFTIFLGFSEDEYKLLRYKVRVQNQIVSLPKENSLVFLEKNNRINMYKASLEDAIGKELTDTEFKIYWNEQYNRMVTKGDFAHQQITTATMLNNRFVLTDMKIFGLGIGKEKKEDLAGWLGDATIGEPPSFGKDDYIADLDAENIYYLIKEKQLSYQAAVNKYYKEVGIKYTRAELFTKHTTVENVKKQIFAELKVSNLDELKSKAPDSYRFIRSLEENMNEMGEFK</sequence>
<dbReference type="Pfam" id="PF04740">
    <property type="entry name" value="LXG"/>
    <property type="match status" value="1"/>
</dbReference>
<comment type="similarity">
    <text evidence="1">In the N-terminal section; belongs to the LXG family.</text>
</comment>
<dbReference type="RefSeq" id="WP_163240696.1">
    <property type="nucleotide sequence ID" value="NZ_CP082780.1"/>
</dbReference>
<dbReference type="PROSITE" id="PS51756">
    <property type="entry name" value="LXG"/>
    <property type="match status" value="1"/>
</dbReference>
<evidence type="ECO:0000313" key="4">
    <source>
        <dbReference type="EMBL" id="NEY80863.1"/>
    </source>
</evidence>
<keyword evidence="5" id="KW-1185">Reference proteome</keyword>
<accession>A0A6B3VYN3</accession>
<proteinExistence type="inferred from homology"/>
<protein>
    <recommendedName>
        <fullName evidence="2">LXG domain-containing protein</fullName>
    </recommendedName>
</protein>
<name>A0A6B3VYN3_9BACI</name>
<evidence type="ECO:0000259" key="2">
    <source>
        <dbReference type="PROSITE" id="PS51756"/>
    </source>
</evidence>
<dbReference type="InterPro" id="IPR006829">
    <property type="entry name" value="LXG_dom"/>
</dbReference>
<feature type="domain" description="LXG" evidence="2">
    <location>
        <begin position="1"/>
        <end position="217"/>
    </location>
</feature>
<dbReference type="EMBL" id="JAAIWN010000008">
    <property type="protein sequence ID" value="NEY80863.1"/>
    <property type="molecule type" value="Genomic_DNA"/>
</dbReference>
<evidence type="ECO:0000313" key="6">
    <source>
        <dbReference type="Proteomes" id="UP000570010"/>
    </source>
</evidence>
<comment type="caution">
    <text evidence="4">The sequence shown here is derived from an EMBL/GenBank/DDBJ whole genome shotgun (WGS) entry which is preliminary data.</text>
</comment>